<dbReference type="Proteomes" id="UP000245469">
    <property type="component" value="Unassembled WGS sequence"/>
</dbReference>
<organism evidence="5 6">
    <name type="scientific">Quadrisphaera granulorum</name>
    <dbReference type="NCBI Taxonomy" id="317664"/>
    <lineage>
        <taxon>Bacteria</taxon>
        <taxon>Bacillati</taxon>
        <taxon>Actinomycetota</taxon>
        <taxon>Actinomycetes</taxon>
        <taxon>Kineosporiales</taxon>
        <taxon>Kineosporiaceae</taxon>
        <taxon>Quadrisphaera</taxon>
    </lineage>
</organism>
<feature type="domain" description="N-acetyltransferase" evidence="4">
    <location>
        <begin position="15"/>
        <end position="166"/>
    </location>
</feature>
<evidence type="ECO:0000256" key="1">
    <source>
        <dbReference type="ARBA" id="ARBA00022679"/>
    </source>
</evidence>
<protein>
    <submittedName>
        <fullName evidence="5">RimJ/RimL family protein N-acetyltransferase</fullName>
    </submittedName>
</protein>
<evidence type="ECO:0000256" key="2">
    <source>
        <dbReference type="ARBA" id="ARBA00023315"/>
    </source>
</evidence>
<sequence>MRTSPLVVNTARAGLVLRELVEQDAGALHALLQASKAHLTRLGNFTAIAAADLAAVAAELAAQQPAPLSFAVVEGDAMVGRVDLVAVDPPRYGLGYWLAPWATGRGLATLAVLALLEYARDDLHASDVYAGVTHNNHASAAVLHRTGFDRVADMGSYSRYHRRLAPEGATMS</sequence>
<comment type="similarity">
    <text evidence="3">Belongs to the acetyltransferase family. RimJ subfamily.</text>
</comment>
<dbReference type="PROSITE" id="PS51186">
    <property type="entry name" value="GNAT"/>
    <property type="match status" value="1"/>
</dbReference>
<proteinExistence type="inferred from homology"/>
<dbReference type="PANTHER" id="PTHR43792:SF8">
    <property type="entry name" value="[RIBOSOMAL PROTEIN US5]-ALANINE N-ACETYLTRANSFERASE"/>
    <property type="match status" value="1"/>
</dbReference>
<dbReference type="Pfam" id="PF13302">
    <property type="entry name" value="Acetyltransf_3"/>
    <property type="match status" value="1"/>
</dbReference>
<evidence type="ECO:0000259" key="4">
    <source>
        <dbReference type="PROSITE" id="PS51186"/>
    </source>
</evidence>
<dbReference type="AlphaFoldDB" id="A0A316AAU1"/>
<keyword evidence="6" id="KW-1185">Reference proteome</keyword>
<dbReference type="GO" id="GO:0016747">
    <property type="term" value="F:acyltransferase activity, transferring groups other than amino-acyl groups"/>
    <property type="evidence" value="ECO:0007669"/>
    <property type="project" value="InterPro"/>
</dbReference>
<dbReference type="InterPro" id="IPR016181">
    <property type="entry name" value="Acyl_CoA_acyltransferase"/>
</dbReference>
<dbReference type="SUPFAM" id="SSF55729">
    <property type="entry name" value="Acyl-CoA N-acyltransferases (Nat)"/>
    <property type="match status" value="1"/>
</dbReference>
<dbReference type="OrthoDB" id="5191051at2"/>
<name>A0A316AAU1_9ACTN</name>
<dbReference type="Gene3D" id="3.40.630.30">
    <property type="match status" value="1"/>
</dbReference>
<gene>
    <name evidence="5" type="ORF">BXY45_105165</name>
</gene>
<keyword evidence="2" id="KW-0012">Acyltransferase</keyword>
<reference evidence="5 6" key="1">
    <citation type="submission" date="2018-03" db="EMBL/GenBank/DDBJ databases">
        <title>Genomic Encyclopedia of Archaeal and Bacterial Type Strains, Phase II (KMG-II): from individual species to whole genera.</title>
        <authorList>
            <person name="Goeker M."/>
        </authorList>
    </citation>
    <scope>NUCLEOTIDE SEQUENCE [LARGE SCALE GENOMIC DNA]</scope>
    <source>
        <strain evidence="5 6">DSM 44889</strain>
    </source>
</reference>
<dbReference type="PANTHER" id="PTHR43792">
    <property type="entry name" value="GNAT FAMILY, PUTATIVE (AFU_ORTHOLOGUE AFUA_3G00765)-RELATED-RELATED"/>
    <property type="match status" value="1"/>
</dbReference>
<accession>A0A316AAU1</accession>
<dbReference type="InterPro" id="IPR000182">
    <property type="entry name" value="GNAT_dom"/>
</dbReference>
<evidence type="ECO:0000313" key="6">
    <source>
        <dbReference type="Proteomes" id="UP000245469"/>
    </source>
</evidence>
<keyword evidence="1 5" id="KW-0808">Transferase</keyword>
<evidence type="ECO:0000256" key="3">
    <source>
        <dbReference type="ARBA" id="ARBA00038502"/>
    </source>
</evidence>
<dbReference type="InterPro" id="IPR051531">
    <property type="entry name" value="N-acetyltransferase"/>
</dbReference>
<evidence type="ECO:0000313" key="5">
    <source>
        <dbReference type="EMBL" id="PWJ54956.1"/>
    </source>
</evidence>
<comment type="caution">
    <text evidence="5">The sequence shown here is derived from an EMBL/GenBank/DDBJ whole genome shotgun (WGS) entry which is preliminary data.</text>
</comment>
<dbReference type="EMBL" id="QGDQ01000005">
    <property type="protein sequence ID" value="PWJ54956.1"/>
    <property type="molecule type" value="Genomic_DNA"/>
</dbReference>